<name>A0A1H0QDQ4_9BACI</name>
<dbReference type="AlphaFoldDB" id="A0A1H0QDQ4"/>
<organism evidence="2 3">
    <name type="scientific">Litchfieldia salsa</name>
    <dbReference type="NCBI Taxonomy" id="930152"/>
    <lineage>
        <taxon>Bacteria</taxon>
        <taxon>Bacillati</taxon>
        <taxon>Bacillota</taxon>
        <taxon>Bacilli</taxon>
        <taxon>Bacillales</taxon>
        <taxon>Bacillaceae</taxon>
        <taxon>Litchfieldia</taxon>
    </lineage>
</organism>
<keyword evidence="1" id="KW-0472">Membrane</keyword>
<sequence>MERYPLLFLSCIVAGFALLKVPLDGFLFPLSPLVYLFGQVAILLFSCVLIIQGLMSLLSRRF</sequence>
<dbReference type="EMBL" id="FNJU01000001">
    <property type="protein sequence ID" value="SDP15185.1"/>
    <property type="molecule type" value="Genomic_DNA"/>
</dbReference>
<evidence type="ECO:0000256" key="1">
    <source>
        <dbReference type="SAM" id="Phobius"/>
    </source>
</evidence>
<dbReference type="OrthoDB" id="2439445at2"/>
<proteinExistence type="predicted"/>
<evidence type="ECO:0000313" key="2">
    <source>
        <dbReference type="EMBL" id="SDP15185.1"/>
    </source>
</evidence>
<evidence type="ECO:0000313" key="3">
    <source>
        <dbReference type="Proteomes" id="UP000199159"/>
    </source>
</evidence>
<feature type="transmembrane region" description="Helical" evidence="1">
    <location>
        <begin position="33"/>
        <end position="58"/>
    </location>
</feature>
<keyword evidence="3" id="KW-1185">Reference proteome</keyword>
<gene>
    <name evidence="2" type="ORF">SAMN05216565_101706</name>
</gene>
<protein>
    <submittedName>
        <fullName evidence="2">Uncharacterized protein</fullName>
    </submittedName>
</protein>
<dbReference type="RefSeq" id="WP_090849907.1">
    <property type="nucleotide sequence ID" value="NZ_FNJU01000001.1"/>
</dbReference>
<accession>A0A1H0QDQ4</accession>
<keyword evidence="1" id="KW-0812">Transmembrane</keyword>
<keyword evidence="1" id="KW-1133">Transmembrane helix</keyword>
<reference evidence="3" key="1">
    <citation type="submission" date="2016-10" db="EMBL/GenBank/DDBJ databases">
        <authorList>
            <person name="Varghese N."/>
            <person name="Submissions S."/>
        </authorList>
    </citation>
    <scope>NUCLEOTIDE SEQUENCE [LARGE SCALE GENOMIC DNA]</scope>
    <source>
        <strain evidence="3">IBRC-M10078</strain>
    </source>
</reference>
<dbReference type="Proteomes" id="UP000199159">
    <property type="component" value="Unassembled WGS sequence"/>
</dbReference>